<protein>
    <submittedName>
        <fullName evidence="1">Uncharacterized protein</fullName>
    </submittedName>
</protein>
<dbReference type="Proteomes" id="UP000017836">
    <property type="component" value="Unassembled WGS sequence"/>
</dbReference>
<dbReference type="EMBL" id="KI396392">
    <property type="protein sequence ID" value="ERM97422.1"/>
    <property type="molecule type" value="Genomic_DNA"/>
</dbReference>
<reference evidence="2" key="1">
    <citation type="journal article" date="2013" name="Science">
        <title>The Amborella genome and the evolution of flowering plants.</title>
        <authorList>
            <consortium name="Amborella Genome Project"/>
        </authorList>
    </citation>
    <scope>NUCLEOTIDE SEQUENCE [LARGE SCALE GENOMIC DNA]</scope>
</reference>
<organism evidence="1 2">
    <name type="scientific">Amborella trichopoda</name>
    <dbReference type="NCBI Taxonomy" id="13333"/>
    <lineage>
        <taxon>Eukaryota</taxon>
        <taxon>Viridiplantae</taxon>
        <taxon>Streptophyta</taxon>
        <taxon>Embryophyta</taxon>
        <taxon>Tracheophyta</taxon>
        <taxon>Spermatophyta</taxon>
        <taxon>Magnoliopsida</taxon>
        <taxon>Amborellales</taxon>
        <taxon>Amborellaceae</taxon>
        <taxon>Amborella</taxon>
    </lineage>
</organism>
<evidence type="ECO:0000313" key="1">
    <source>
        <dbReference type="EMBL" id="ERM97422.1"/>
    </source>
</evidence>
<proteinExistence type="predicted"/>
<keyword evidence="2" id="KW-1185">Reference proteome</keyword>
<sequence>MGYNPNRMLRHFGYVQTIPLLVPQGSALGIPTEHNVRDRENFFNQVWERRFDYTIQNLMQGIWAVELHMISPPIYLQPLDWTDRSTILLNERRANDALAEVNTRNAA</sequence>
<name>U5D055_AMBTC</name>
<dbReference type="Gramene" id="ERM97422">
    <property type="protein sequence ID" value="ERM97422"/>
    <property type="gene ID" value="AMTR_s04056p00005960"/>
</dbReference>
<dbReference type="AlphaFoldDB" id="U5D055"/>
<dbReference type="HOGENOM" id="CLU_2226778_0_0_1"/>
<accession>U5D055</accession>
<evidence type="ECO:0000313" key="2">
    <source>
        <dbReference type="Proteomes" id="UP000017836"/>
    </source>
</evidence>
<gene>
    <name evidence="1" type="ORF">AMTR_s04056p00005960</name>
</gene>
<feature type="non-terminal residue" evidence="1">
    <location>
        <position position="107"/>
    </location>
</feature>